<proteinExistence type="predicted"/>
<keyword evidence="3" id="KW-1185">Reference proteome</keyword>
<accession>A0ABS6VIN2</accession>
<name>A0ABS6VIN2_9GAMM</name>
<organism evidence="2 3">
    <name type="scientific">Pantoea allii</name>
    <dbReference type="NCBI Taxonomy" id="574096"/>
    <lineage>
        <taxon>Bacteria</taxon>
        <taxon>Pseudomonadati</taxon>
        <taxon>Pseudomonadota</taxon>
        <taxon>Gammaproteobacteria</taxon>
        <taxon>Enterobacterales</taxon>
        <taxon>Erwiniaceae</taxon>
        <taxon>Pantoea</taxon>
    </lineage>
</organism>
<feature type="signal peptide" evidence="1">
    <location>
        <begin position="1"/>
        <end position="21"/>
    </location>
</feature>
<reference evidence="2 3" key="1">
    <citation type="submission" date="2021-07" db="EMBL/GenBank/DDBJ databases">
        <title>A novel phosphonate cluster across the Pantoea species complex is important for pathogenicity in onion.</title>
        <authorList>
            <person name="Zhao M."/>
            <person name="Stice S."/>
            <person name="Shin G.Y."/>
            <person name="Coutinho T."/>
            <person name="Gitaitis R."/>
            <person name="Kvitko B."/>
            <person name="Dutta B."/>
        </authorList>
    </citation>
    <scope>NUCLEOTIDE SEQUENCE [LARGE SCALE GENOMIC DNA]</scope>
    <source>
        <strain evidence="2 3">BD 382</strain>
    </source>
</reference>
<evidence type="ECO:0000313" key="2">
    <source>
        <dbReference type="EMBL" id="MBW1259189.1"/>
    </source>
</evidence>
<keyword evidence="1" id="KW-0732">Signal</keyword>
<gene>
    <name evidence="2" type="ORF">KYI95_18595</name>
</gene>
<dbReference type="EMBL" id="JAHVXZ010000013">
    <property type="protein sequence ID" value="MBW1259189.1"/>
    <property type="molecule type" value="Genomic_DNA"/>
</dbReference>
<evidence type="ECO:0000313" key="3">
    <source>
        <dbReference type="Proteomes" id="UP001197236"/>
    </source>
</evidence>
<feature type="chain" id="PRO_5046032794" evidence="1">
    <location>
        <begin position="22"/>
        <end position="125"/>
    </location>
</feature>
<protein>
    <submittedName>
        <fullName evidence="2">Uncharacterized protein</fullName>
    </submittedName>
</protein>
<evidence type="ECO:0000256" key="1">
    <source>
        <dbReference type="SAM" id="SignalP"/>
    </source>
</evidence>
<sequence length="125" mass="13400">MKKRILLIAGVAVLAATTAYASLSAGGSRPDFVASAENKTNNFLQYTYGKGKCKATQGTTISWDMECKYEGGKKVVKFALYSADHAQQPTAETFYLVAKNKAAVESATTGMGQYLPISTQDLSRS</sequence>
<dbReference type="Proteomes" id="UP001197236">
    <property type="component" value="Unassembled WGS sequence"/>
</dbReference>
<dbReference type="RefSeq" id="WP_145394923.1">
    <property type="nucleotide sequence ID" value="NZ_CP125958.1"/>
</dbReference>
<comment type="caution">
    <text evidence="2">The sequence shown here is derived from an EMBL/GenBank/DDBJ whole genome shotgun (WGS) entry which is preliminary data.</text>
</comment>
<dbReference type="GeneID" id="99735928"/>